<dbReference type="InterPro" id="IPR003736">
    <property type="entry name" value="PAAI_dom"/>
</dbReference>
<keyword evidence="2" id="KW-0378">Hydrolase</keyword>
<dbReference type="AlphaFoldDB" id="A0A0F4KYP0"/>
<keyword evidence="5" id="KW-1185">Reference proteome</keyword>
<name>A0A0F4KYP0_9LACO</name>
<dbReference type="Pfam" id="PF03061">
    <property type="entry name" value="4HBT"/>
    <property type="match status" value="1"/>
</dbReference>
<dbReference type="PANTHER" id="PTHR43240:SF5">
    <property type="entry name" value="1,4-DIHYDROXY-2-NAPHTHOYL-COA THIOESTERASE 1"/>
    <property type="match status" value="1"/>
</dbReference>
<dbReference type="GO" id="GO:0061522">
    <property type="term" value="F:1,4-dihydroxy-2-naphthoyl-CoA thioesterase activity"/>
    <property type="evidence" value="ECO:0007669"/>
    <property type="project" value="TreeGrafter"/>
</dbReference>
<dbReference type="PANTHER" id="PTHR43240">
    <property type="entry name" value="1,4-DIHYDROXY-2-NAPHTHOYL-COA THIOESTERASE 1"/>
    <property type="match status" value="1"/>
</dbReference>
<dbReference type="Gene3D" id="3.10.129.10">
    <property type="entry name" value="Hotdog Thioesterase"/>
    <property type="match status" value="1"/>
</dbReference>
<dbReference type="SUPFAM" id="SSF54637">
    <property type="entry name" value="Thioesterase/thiol ester dehydrase-isomerase"/>
    <property type="match status" value="1"/>
</dbReference>
<feature type="domain" description="Thioesterase" evidence="3">
    <location>
        <begin position="33"/>
        <end position="108"/>
    </location>
</feature>
<comment type="caution">
    <text evidence="4">The sequence shown here is derived from an EMBL/GenBank/DDBJ whole genome shotgun (WGS) entry which is preliminary data.</text>
</comment>
<dbReference type="OrthoDB" id="9798208at2"/>
<accession>A0A0F4KYP0</accession>
<evidence type="ECO:0000256" key="1">
    <source>
        <dbReference type="ARBA" id="ARBA00008324"/>
    </source>
</evidence>
<reference evidence="4 5" key="1">
    <citation type="submission" date="2014-12" db="EMBL/GenBank/DDBJ databases">
        <title>Comparative genomics of the lactic acid bacteria isolated from the honey bee gut.</title>
        <authorList>
            <person name="Ellegaard K.M."/>
            <person name="Tamarit D."/>
            <person name="Javelind E."/>
            <person name="Olofsson T."/>
            <person name="Andersson S.G."/>
            <person name="Vasquez A."/>
        </authorList>
    </citation>
    <scope>NUCLEOTIDE SEQUENCE [LARGE SCALE GENOMIC DNA]</scope>
    <source>
        <strain evidence="4 5">Hon2</strain>
    </source>
</reference>
<dbReference type="Proteomes" id="UP000033695">
    <property type="component" value="Unassembled WGS sequence"/>
</dbReference>
<evidence type="ECO:0000259" key="3">
    <source>
        <dbReference type="Pfam" id="PF03061"/>
    </source>
</evidence>
<dbReference type="CDD" id="cd03443">
    <property type="entry name" value="PaaI_thioesterase"/>
    <property type="match status" value="1"/>
</dbReference>
<evidence type="ECO:0000256" key="2">
    <source>
        <dbReference type="ARBA" id="ARBA00022801"/>
    </source>
</evidence>
<dbReference type="PATRIC" id="fig|1218508.4.peg.193"/>
<dbReference type="STRING" id="1218508.JG29_01870"/>
<evidence type="ECO:0000313" key="4">
    <source>
        <dbReference type="EMBL" id="KJY51143.1"/>
    </source>
</evidence>
<protein>
    <submittedName>
        <fullName evidence="4">Thioesterase</fullName>
    </submittedName>
</protein>
<proteinExistence type="inferred from homology"/>
<sequence length="124" mass="13480">MDLIEYLGIKTILQTPQKVILQLEVTPKILQPGGYVHGGINTVLAETAASIGANLHLSASQIALGTAINTQHLRSVTNGLLQVQAVPLKIGHRLQFWQAVTYQQQPNLPTSYSNITLINSTKNK</sequence>
<comment type="similarity">
    <text evidence="1">Belongs to the thioesterase PaaI family.</text>
</comment>
<evidence type="ECO:0000313" key="5">
    <source>
        <dbReference type="Proteomes" id="UP000033695"/>
    </source>
</evidence>
<gene>
    <name evidence="4" type="primary">comA</name>
    <name evidence="4" type="ORF">JG29_01870</name>
</gene>
<dbReference type="InterPro" id="IPR006683">
    <property type="entry name" value="Thioestr_dom"/>
</dbReference>
<dbReference type="RefSeq" id="WP_045922097.1">
    <property type="nucleotide sequence ID" value="NZ_JAAEDZ010000002.1"/>
</dbReference>
<dbReference type="InterPro" id="IPR029069">
    <property type="entry name" value="HotDog_dom_sf"/>
</dbReference>
<dbReference type="EMBL" id="JXBZ01000002">
    <property type="protein sequence ID" value="KJY51143.1"/>
    <property type="molecule type" value="Genomic_DNA"/>
</dbReference>
<dbReference type="GO" id="GO:0005829">
    <property type="term" value="C:cytosol"/>
    <property type="evidence" value="ECO:0007669"/>
    <property type="project" value="TreeGrafter"/>
</dbReference>
<dbReference type="HOGENOM" id="CLU_089876_13_3_9"/>
<organism evidence="4 5">
    <name type="scientific">Bombilactobacillus mellis</name>
    <dbReference type="NCBI Taxonomy" id="1218508"/>
    <lineage>
        <taxon>Bacteria</taxon>
        <taxon>Bacillati</taxon>
        <taxon>Bacillota</taxon>
        <taxon>Bacilli</taxon>
        <taxon>Lactobacillales</taxon>
        <taxon>Lactobacillaceae</taxon>
        <taxon>Bombilactobacillus</taxon>
    </lineage>
</organism>
<dbReference type="NCBIfam" id="TIGR00369">
    <property type="entry name" value="unchar_dom_1"/>
    <property type="match status" value="1"/>
</dbReference>